<evidence type="ECO:0000256" key="2">
    <source>
        <dbReference type="ARBA" id="ARBA00006375"/>
    </source>
</evidence>
<evidence type="ECO:0000256" key="6">
    <source>
        <dbReference type="ARBA" id="ARBA00022792"/>
    </source>
</evidence>
<dbReference type="SUPFAM" id="SSF103506">
    <property type="entry name" value="Mitochondrial carrier"/>
    <property type="match status" value="1"/>
</dbReference>
<dbReference type="InterPro" id="IPR018108">
    <property type="entry name" value="MCP_transmembrane"/>
</dbReference>
<evidence type="ECO:0000313" key="14">
    <source>
        <dbReference type="Proteomes" id="UP001162162"/>
    </source>
</evidence>
<keyword evidence="14" id="KW-1185">Reference proteome</keyword>
<sequence length="342" mass="39587">MSEVYYSIIREFYCGLMTSVVTVGITFPITKLTYRQILGGVNSGFAMEQICKEGPYVLYRGYLARLISVTTTLGGYSTVLRAFKHFQLNEYTVKLCEGLILGAVELVFMPFERINVLLIDNSNQDQFKNTFQTFRVLYREYGLKEYYRGYNLVFVKAVGLSYSFLFLHDHIQRFTSGCCPDKEHNLEHFCRGGMIGLISSILVYPLKVTRITVQMDTERPFLSLYESAMLVYKRDKGGMRNFYKGVWTNAFRAFLKWGMFMMTFEYFSFYVFLNCVNVDLLIDISDVLQICCYELGRTYLKLSQALCINIPAVEFFYFKVWKFPTIISEGVLAGRGANKTSK</sequence>
<evidence type="ECO:0008006" key="15">
    <source>
        <dbReference type="Google" id="ProtNLM"/>
    </source>
</evidence>
<feature type="repeat" description="Solcar" evidence="10">
    <location>
        <begin position="183"/>
        <end position="270"/>
    </location>
</feature>
<evidence type="ECO:0000256" key="8">
    <source>
        <dbReference type="ARBA" id="ARBA00023128"/>
    </source>
</evidence>
<dbReference type="Proteomes" id="UP001162162">
    <property type="component" value="Unassembled WGS sequence"/>
</dbReference>
<proteinExistence type="inferred from homology"/>
<gene>
    <name evidence="13" type="ORF">NQ318_018765</name>
</gene>
<evidence type="ECO:0000256" key="10">
    <source>
        <dbReference type="PROSITE-ProRule" id="PRU00282"/>
    </source>
</evidence>
<keyword evidence="4 10" id="KW-0812">Transmembrane</keyword>
<organism evidence="13 14">
    <name type="scientific">Aromia moschata</name>
    <dbReference type="NCBI Taxonomy" id="1265417"/>
    <lineage>
        <taxon>Eukaryota</taxon>
        <taxon>Metazoa</taxon>
        <taxon>Ecdysozoa</taxon>
        <taxon>Arthropoda</taxon>
        <taxon>Hexapoda</taxon>
        <taxon>Insecta</taxon>
        <taxon>Pterygota</taxon>
        <taxon>Neoptera</taxon>
        <taxon>Endopterygota</taxon>
        <taxon>Coleoptera</taxon>
        <taxon>Polyphaga</taxon>
        <taxon>Cucujiformia</taxon>
        <taxon>Chrysomeloidea</taxon>
        <taxon>Cerambycidae</taxon>
        <taxon>Cerambycinae</taxon>
        <taxon>Callichromatini</taxon>
        <taxon>Aromia</taxon>
    </lineage>
</organism>
<evidence type="ECO:0000256" key="9">
    <source>
        <dbReference type="ARBA" id="ARBA00023136"/>
    </source>
</evidence>
<feature type="repeat" description="Solcar" evidence="10">
    <location>
        <begin position="89"/>
        <end position="174"/>
    </location>
</feature>
<dbReference type="InterPro" id="IPR052465">
    <property type="entry name" value="Mito_NAD+_Carrier"/>
</dbReference>
<dbReference type="Gene3D" id="1.50.40.10">
    <property type="entry name" value="Mitochondrial carrier domain"/>
    <property type="match status" value="1"/>
</dbReference>
<keyword evidence="9 10" id="KW-0472">Membrane</keyword>
<comment type="subcellular location">
    <subcellularLocation>
        <location evidence="1">Mitochondrion inner membrane</location>
        <topology evidence="1">Multi-pass membrane protein</topology>
    </subcellularLocation>
</comment>
<keyword evidence="3 11" id="KW-0813">Transport</keyword>
<name>A0AAV8ZIT5_9CUCU</name>
<evidence type="ECO:0000313" key="13">
    <source>
        <dbReference type="EMBL" id="KAJ8963296.1"/>
    </source>
</evidence>
<dbReference type="InterPro" id="IPR023395">
    <property type="entry name" value="MCP_dom_sf"/>
</dbReference>
<keyword evidence="8" id="KW-0496">Mitochondrion</keyword>
<dbReference type="GO" id="GO:0051724">
    <property type="term" value="F:NAD transmembrane transporter activity"/>
    <property type="evidence" value="ECO:0007669"/>
    <property type="project" value="TreeGrafter"/>
</dbReference>
<dbReference type="PANTHER" id="PTHR46131">
    <property type="entry name" value="SD08549P"/>
    <property type="match status" value="1"/>
</dbReference>
<evidence type="ECO:0000256" key="5">
    <source>
        <dbReference type="ARBA" id="ARBA00022737"/>
    </source>
</evidence>
<reference evidence="13" key="1">
    <citation type="journal article" date="2023" name="Insect Mol. Biol.">
        <title>Genome sequencing provides insights into the evolution of gene families encoding plant cell wall-degrading enzymes in longhorned beetles.</title>
        <authorList>
            <person name="Shin N.R."/>
            <person name="Okamura Y."/>
            <person name="Kirsch R."/>
            <person name="Pauchet Y."/>
        </authorList>
    </citation>
    <scope>NUCLEOTIDE SEQUENCE</scope>
    <source>
        <strain evidence="13">AMC_N1</strain>
    </source>
</reference>
<keyword evidence="7 12" id="KW-1133">Transmembrane helix</keyword>
<evidence type="ECO:0000256" key="4">
    <source>
        <dbReference type="ARBA" id="ARBA00022692"/>
    </source>
</evidence>
<evidence type="ECO:0000256" key="12">
    <source>
        <dbReference type="SAM" id="Phobius"/>
    </source>
</evidence>
<dbReference type="Pfam" id="PF00153">
    <property type="entry name" value="Mito_carr"/>
    <property type="match status" value="2"/>
</dbReference>
<comment type="similarity">
    <text evidence="2 11">Belongs to the mitochondrial carrier (TC 2.A.29) family.</text>
</comment>
<keyword evidence="5" id="KW-0677">Repeat</keyword>
<dbReference type="AlphaFoldDB" id="A0AAV8ZIT5"/>
<dbReference type="PROSITE" id="PS50920">
    <property type="entry name" value="SOLCAR"/>
    <property type="match status" value="2"/>
</dbReference>
<comment type="caution">
    <text evidence="13">The sequence shown here is derived from an EMBL/GenBank/DDBJ whole genome shotgun (WGS) entry which is preliminary data.</text>
</comment>
<evidence type="ECO:0000256" key="7">
    <source>
        <dbReference type="ARBA" id="ARBA00022989"/>
    </source>
</evidence>
<dbReference type="PANTHER" id="PTHR46131:SF1">
    <property type="entry name" value="SD08549P"/>
    <property type="match status" value="1"/>
</dbReference>
<dbReference type="GO" id="GO:0005743">
    <property type="term" value="C:mitochondrial inner membrane"/>
    <property type="evidence" value="ECO:0007669"/>
    <property type="project" value="UniProtKB-SubCell"/>
</dbReference>
<feature type="transmembrane region" description="Helical" evidence="12">
    <location>
        <begin position="12"/>
        <end position="30"/>
    </location>
</feature>
<dbReference type="EMBL" id="JAPWTK010000001">
    <property type="protein sequence ID" value="KAJ8963296.1"/>
    <property type="molecule type" value="Genomic_DNA"/>
</dbReference>
<keyword evidence="6" id="KW-0999">Mitochondrion inner membrane</keyword>
<protein>
    <recommendedName>
        <fullName evidence="15">Mitochondrial carrier protein</fullName>
    </recommendedName>
</protein>
<evidence type="ECO:0000256" key="3">
    <source>
        <dbReference type="ARBA" id="ARBA00022448"/>
    </source>
</evidence>
<evidence type="ECO:0000256" key="11">
    <source>
        <dbReference type="RuleBase" id="RU000488"/>
    </source>
</evidence>
<evidence type="ECO:0000256" key="1">
    <source>
        <dbReference type="ARBA" id="ARBA00004448"/>
    </source>
</evidence>
<accession>A0AAV8ZIT5</accession>